<protein>
    <submittedName>
        <fullName evidence="3 4">Uncharacterized protein LOC106474150</fullName>
    </submittedName>
</protein>
<dbReference type="InterPro" id="IPR002083">
    <property type="entry name" value="MATH/TRAF_dom"/>
</dbReference>
<proteinExistence type="predicted"/>
<reference evidence="3 4" key="1">
    <citation type="submission" date="2025-05" db="UniProtKB">
        <authorList>
            <consortium name="RefSeq"/>
        </authorList>
    </citation>
    <scope>IDENTIFICATION</scope>
    <source>
        <tissue evidence="3 4">Muscle</tissue>
    </source>
</reference>
<gene>
    <name evidence="3 4 5" type="primary">LOC106474150</name>
</gene>
<organism evidence="2 3">
    <name type="scientific">Limulus polyphemus</name>
    <name type="common">Atlantic horseshoe crab</name>
    <dbReference type="NCBI Taxonomy" id="6850"/>
    <lineage>
        <taxon>Eukaryota</taxon>
        <taxon>Metazoa</taxon>
        <taxon>Ecdysozoa</taxon>
        <taxon>Arthropoda</taxon>
        <taxon>Chelicerata</taxon>
        <taxon>Merostomata</taxon>
        <taxon>Xiphosura</taxon>
        <taxon>Limulidae</taxon>
        <taxon>Limulus</taxon>
    </lineage>
</organism>
<evidence type="ECO:0000313" key="5">
    <source>
        <dbReference type="RefSeq" id="XP_022235124.1"/>
    </source>
</evidence>
<dbReference type="InterPro" id="IPR008974">
    <property type="entry name" value="TRAF-like"/>
</dbReference>
<dbReference type="Gene3D" id="2.60.210.10">
    <property type="entry name" value="Apoptosis, Tumor Necrosis Factor Receptor Associated Protein 2, Chain A"/>
    <property type="match status" value="1"/>
</dbReference>
<keyword evidence="2" id="KW-1185">Reference proteome</keyword>
<evidence type="ECO:0000313" key="4">
    <source>
        <dbReference type="RefSeq" id="XP_022235121.1"/>
    </source>
</evidence>
<evidence type="ECO:0000256" key="1">
    <source>
        <dbReference type="SAM" id="Coils"/>
    </source>
</evidence>
<dbReference type="RefSeq" id="XP_022235121.1">
    <property type="nucleotide sequence ID" value="XM_022379413.1"/>
</dbReference>
<evidence type="ECO:0000313" key="2">
    <source>
        <dbReference type="Proteomes" id="UP000694941"/>
    </source>
</evidence>
<dbReference type="GeneID" id="106474150"/>
<name>A0ABM1BX05_LIMPO</name>
<sequence>MALLNRFTKLNDRSNTGVFTFIVTRSVARDLHRDATTKDFVYGYHRWAITFTRSDKLLGVFLILRNPSMGTKCYTDFSFTLLNKEHFSKNEIIAQKQSCFSVDHQAHGTNKWIPMADLSTRRFTDENEEFLIELSMGNVKTVFDSEIKVPHHLLGSHSKSSKFETAYFIFGNYEWNVSLLPHGSHDELDSGGRPRVLLNRLTGFEHPCRVRYRVVLGEGDRRVDSGILDQISDLTGRIRGFSLRCQVTDLTRRGLLRVHVEMICANTISEAKVSTVRDPDTSVNCYDRDKQGWCIESDLEGELVKLKLFYCDLHHVPRNHLRYISWNAYLIRQNPSSRTRESILSLNAPHSSYYIQDGMDMGVVMETDVSVREIRDTSNGYLGTNGQLTVHIEWLESLFLFGAIYHKYDDLCRIHGHQMRREIGALQAENNSLERELFSYQKSISFANARGHPSEDLPDDYYSGNDGYLDRSLSEGQSLSETEYA</sequence>
<dbReference type="RefSeq" id="XP_013790297.1">
    <property type="nucleotide sequence ID" value="XM_013934843.2"/>
</dbReference>
<accession>A0ABM1BX05</accession>
<keyword evidence="1" id="KW-0175">Coiled coil</keyword>
<feature type="coiled-coil region" evidence="1">
    <location>
        <begin position="416"/>
        <end position="443"/>
    </location>
</feature>
<evidence type="ECO:0000313" key="3">
    <source>
        <dbReference type="RefSeq" id="XP_013790297.1"/>
    </source>
</evidence>
<dbReference type="RefSeq" id="XP_022235124.1">
    <property type="nucleotide sequence ID" value="XM_022379416.1"/>
</dbReference>
<dbReference type="Proteomes" id="UP000694941">
    <property type="component" value="Unplaced"/>
</dbReference>
<dbReference type="CDD" id="cd00121">
    <property type="entry name" value="MATH"/>
    <property type="match status" value="1"/>
</dbReference>
<dbReference type="SUPFAM" id="SSF49599">
    <property type="entry name" value="TRAF domain-like"/>
    <property type="match status" value="1"/>
</dbReference>